<evidence type="ECO:0000313" key="2">
    <source>
        <dbReference type="EMBL" id="KAK0611308.1"/>
    </source>
</evidence>
<proteinExistence type="predicted"/>
<dbReference type="PANTHER" id="PTHR24148:SF64">
    <property type="entry name" value="HETEROKARYON INCOMPATIBILITY DOMAIN-CONTAINING PROTEIN"/>
    <property type="match status" value="1"/>
</dbReference>
<sequence length="642" mass="72975">MTTAIPIYHDAFTYGPPLPSHSIRLLRLHPGTATLRCTLTTHTLSSLPPYEALSYAWGNPRKCHLITCNNSRLHITKSLFHALCQLRRNGQSLPLWIDAICINQSSNLEKSVQVRMMRQIYERAEHVRVWLGVAVPGDEAGLALLRKVYERCRRSRPDELDKDFSVLEALGLPGLEDPAWKGLAGILYRPYFYRIWIVQEVLAARAVTFLLGEWTVEGEVVLQFAGACERYRSVYDVVGVSSKVIVERRIKGLESGGGERVSQAMVKSMAVAPSVKILWFLRFTLAEAGWLSVLELLNNTRGFHATDPRDKIFAVVGLAGDMNRDFVETFVDYDKSLDEVQTELAAWFLTKYRRRDSLLFSYVEATGHSDSLPSWVPDWTGEGMFQGSLAATWYSYEEHMLMANPVVNRRIIPGGRIKLEAVLLDQIAETVDKIPYMTSSIFLTDPLTMAKHMQEMEGWEDSCWDLAQRSAPRDPYAPTGERLFEAYWRALIFDTDSEHRGRRAAPELKDAYEHWASSFGTSREIAAIMEKPQGEDTQQQLIGLNMRLVLQSRVGMPFETAFQTYIAGRKFCATKKGYIGWVPLAARPGDFVCYLEGNLLPFIIRRFEMHGYRMVGDCYFHGLMRGPVEQGVNLRSKKIVLF</sequence>
<evidence type="ECO:0000259" key="1">
    <source>
        <dbReference type="Pfam" id="PF06985"/>
    </source>
</evidence>
<organism evidence="2 3">
    <name type="scientific">Immersiella caudata</name>
    <dbReference type="NCBI Taxonomy" id="314043"/>
    <lineage>
        <taxon>Eukaryota</taxon>
        <taxon>Fungi</taxon>
        <taxon>Dikarya</taxon>
        <taxon>Ascomycota</taxon>
        <taxon>Pezizomycotina</taxon>
        <taxon>Sordariomycetes</taxon>
        <taxon>Sordariomycetidae</taxon>
        <taxon>Sordariales</taxon>
        <taxon>Lasiosphaeriaceae</taxon>
        <taxon>Immersiella</taxon>
    </lineage>
</organism>
<dbReference type="InterPro" id="IPR010730">
    <property type="entry name" value="HET"/>
</dbReference>
<reference evidence="2" key="1">
    <citation type="submission" date="2023-06" db="EMBL/GenBank/DDBJ databases">
        <title>Genome-scale phylogeny and comparative genomics of the fungal order Sordariales.</title>
        <authorList>
            <consortium name="Lawrence Berkeley National Laboratory"/>
            <person name="Hensen N."/>
            <person name="Bonometti L."/>
            <person name="Westerberg I."/>
            <person name="Brannstrom I.O."/>
            <person name="Guillou S."/>
            <person name="Cros-Aarteil S."/>
            <person name="Calhoun S."/>
            <person name="Haridas S."/>
            <person name="Kuo A."/>
            <person name="Mondo S."/>
            <person name="Pangilinan J."/>
            <person name="Riley R."/>
            <person name="Labutti K."/>
            <person name="Andreopoulos B."/>
            <person name="Lipzen A."/>
            <person name="Chen C."/>
            <person name="Yanf M."/>
            <person name="Daum C."/>
            <person name="Ng V."/>
            <person name="Clum A."/>
            <person name="Steindorff A."/>
            <person name="Ohm R."/>
            <person name="Martin F."/>
            <person name="Silar P."/>
            <person name="Natvig D."/>
            <person name="Lalanne C."/>
            <person name="Gautier V."/>
            <person name="Ament-Velasquez S.L."/>
            <person name="Kruys A."/>
            <person name="Hutchinson M.I."/>
            <person name="Powell A.J."/>
            <person name="Barry K."/>
            <person name="Miller A.N."/>
            <person name="Grigoriev I.V."/>
            <person name="Debuchy R."/>
            <person name="Gladieux P."/>
            <person name="Thoren M.H."/>
            <person name="Johannesson H."/>
        </authorList>
    </citation>
    <scope>NUCLEOTIDE SEQUENCE</scope>
    <source>
        <strain evidence="2">CBS 606.72</strain>
    </source>
</reference>
<keyword evidence="3" id="KW-1185">Reference proteome</keyword>
<accession>A0AA39WB11</accession>
<gene>
    <name evidence="2" type="ORF">B0T14DRAFT_325593</name>
</gene>
<dbReference type="PANTHER" id="PTHR24148">
    <property type="entry name" value="ANKYRIN REPEAT DOMAIN-CONTAINING PROTEIN 39 HOMOLOG-RELATED"/>
    <property type="match status" value="1"/>
</dbReference>
<dbReference type="Proteomes" id="UP001175000">
    <property type="component" value="Unassembled WGS sequence"/>
</dbReference>
<name>A0AA39WB11_9PEZI</name>
<dbReference type="InterPro" id="IPR052895">
    <property type="entry name" value="HetReg/Transcr_Mod"/>
</dbReference>
<dbReference type="Pfam" id="PF26639">
    <property type="entry name" value="Het-6_barrel"/>
    <property type="match status" value="1"/>
</dbReference>
<comment type="caution">
    <text evidence="2">The sequence shown here is derived from an EMBL/GenBank/DDBJ whole genome shotgun (WGS) entry which is preliminary data.</text>
</comment>
<dbReference type="Pfam" id="PF06985">
    <property type="entry name" value="HET"/>
    <property type="match status" value="1"/>
</dbReference>
<dbReference type="AlphaFoldDB" id="A0AA39WB11"/>
<dbReference type="EMBL" id="JAULSU010000007">
    <property type="protein sequence ID" value="KAK0611308.1"/>
    <property type="molecule type" value="Genomic_DNA"/>
</dbReference>
<protein>
    <submittedName>
        <fullName evidence="2">Heterokaryon incompatibility protein-domain-containing protein</fullName>
    </submittedName>
</protein>
<feature type="domain" description="Heterokaryon incompatibility" evidence="1">
    <location>
        <begin position="50"/>
        <end position="200"/>
    </location>
</feature>
<evidence type="ECO:0000313" key="3">
    <source>
        <dbReference type="Proteomes" id="UP001175000"/>
    </source>
</evidence>